<evidence type="ECO:0000256" key="2">
    <source>
        <dbReference type="ARBA" id="ARBA00022737"/>
    </source>
</evidence>
<keyword evidence="3" id="KW-0325">Glycoprotein</keyword>
<accession>A0A518EWR4</accession>
<dbReference type="GO" id="GO:0033627">
    <property type="term" value="P:cell adhesion mediated by integrin"/>
    <property type="evidence" value="ECO:0007669"/>
    <property type="project" value="TreeGrafter"/>
</dbReference>
<evidence type="ECO:0000256" key="3">
    <source>
        <dbReference type="ARBA" id="ARBA00023180"/>
    </source>
</evidence>
<dbReference type="Pfam" id="PF01839">
    <property type="entry name" value="FG-GAP"/>
    <property type="match status" value="4"/>
</dbReference>
<dbReference type="GO" id="GO:0008305">
    <property type="term" value="C:integrin complex"/>
    <property type="evidence" value="ECO:0007669"/>
    <property type="project" value="InterPro"/>
</dbReference>
<dbReference type="RefSeq" id="WP_145201333.1">
    <property type="nucleotide sequence ID" value="NZ_CP036434.1"/>
</dbReference>
<dbReference type="PRINTS" id="PR01185">
    <property type="entry name" value="INTEGRINA"/>
</dbReference>
<dbReference type="Gene3D" id="2.130.10.130">
    <property type="entry name" value="Integrin alpha, N-terminal"/>
    <property type="match status" value="4"/>
</dbReference>
<reference evidence="5 6" key="1">
    <citation type="submission" date="2019-02" db="EMBL/GenBank/DDBJ databases">
        <title>Deep-cultivation of Planctomycetes and their phenomic and genomic characterization uncovers novel biology.</title>
        <authorList>
            <person name="Wiegand S."/>
            <person name="Jogler M."/>
            <person name="Boedeker C."/>
            <person name="Pinto D."/>
            <person name="Vollmers J."/>
            <person name="Rivas-Marin E."/>
            <person name="Kohn T."/>
            <person name="Peeters S.H."/>
            <person name="Heuer A."/>
            <person name="Rast P."/>
            <person name="Oberbeckmann S."/>
            <person name="Bunk B."/>
            <person name="Jeske O."/>
            <person name="Meyerdierks A."/>
            <person name="Storesund J.E."/>
            <person name="Kallscheuer N."/>
            <person name="Luecker S."/>
            <person name="Lage O.M."/>
            <person name="Pohl T."/>
            <person name="Merkel B.J."/>
            <person name="Hornburger P."/>
            <person name="Mueller R.-W."/>
            <person name="Bruemmer F."/>
            <person name="Labrenz M."/>
            <person name="Spormann A.M."/>
            <person name="Op den Camp H."/>
            <person name="Overmann J."/>
            <person name="Amann R."/>
            <person name="Jetten M.S.M."/>
            <person name="Mascher T."/>
            <person name="Medema M.H."/>
            <person name="Devos D.P."/>
            <person name="Kaster A.-K."/>
            <person name="Ovreas L."/>
            <person name="Rohde M."/>
            <person name="Galperin M.Y."/>
            <person name="Jogler C."/>
        </authorList>
    </citation>
    <scope>NUCLEOTIDE SEQUENCE [LARGE SCALE GENOMIC DNA]</scope>
    <source>
        <strain evidence="5 6">Poly30</strain>
    </source>
</reference>
<dbReference type="GO" id="GO:0007229">
    <property type="term" value="P:integrin-mediated signaling pathway"/>
    <property type="evidence" value="ECO:0007669"/>
    <property type="project" value="TreeGrafter"/>
</dbReference>
<dbReference type="EMBL" id="CP036434">
    <property type="protein sequence ID" value="QDV08520.1"/>
    <property type="molecule type" value="Genomic_DNA"/>
</dbReference>
<keyword evidence="1 4" id="KW-0732">Signal</keyword>
<evidence type="ECO:0000313" key="6">
    <source>
        <dbReference type="Proteomes" id="UP000320390"/>
    </source>
</evidence>
<dbReference type="InterPro" id="IPR000413">
    <property type="entry name" value="Integrin_alpha"/>
</dbReference>
<keyword evidence="6" id="KW-1185">Reference proteome</keyword>
<dbReference type="InterPro" id="IPR013519">
    <property type="entry name" value="Int_alpha_beta-p"/>
</dbReference>
<protein>
    <submittedName>
        <fullName evidence="5">FG-GAP repeat protein</fullName>
    </submittedName>
</protein>
<dbReference type="SUPFAM" id="SSF69318">
    <property type="entry name" value="Integrin alpha N-terminal domain"/>
    <property type="match status" value="2"/>
</dbReference>
<dbReference type="GO" id="GO:0009897">
    <property type="term" value="C:external side of plasma membrane"/>
    <property type="evidence" value="ECO:0007669"/>
    <property type="project" value="TreeGrafter"/>
</dbReference>
<sequence precursor="true">MVLSYRLASSRFGILSALTLAGTAVGASAQSLLWSADGLSSGERYGLVVSRVGDINGDGIADVATGAPNNDLGGSDAGAVFVLSGADGSTLMTITGAAAGDSLGFSAAGAGDVDGDGTPDIIAGARFNDTAGPNYGQAIVVSGATGLVIHAFDGLTPNGRFGEAVNAAGDVNADGFADVIVGARLDSFGGPASGRARVFSGFDGALLFDIAGDGASDFFGRSVGAAGDVNADGHDDFLVGAPGDDDGGSSSGRVTVFSGLDGSVLYALDGDFPGDLLGGKVSGLGDLDGDGFDDFIAGMISSDFAGADRGAARIYSGFDGSAMFTVAGTEAGSEFGSAVGDAGDVNGDGWLDFIVGSRLDPIMGLPAGSATVFSGFDASIIQRYESTESGDQFGDTAVGMGDANGDGFDDLFIGAFGFDGAAFDGGRVLAYSGFDTLGETICGPAVLNSTGAPARILATGSLVAFDNDVTLSVVNLPLNSNGFFITSLDEFTVVGPGGSVGNICIASTVIGRYAGNILNSGTSGAVSLGLDLTSVPQPASITTVVAGDTRYWQYWFRDIPTSNFSDAVKITFL</sequence>
<evidence type="ECO:0000313" key="5">
    <source>
        <dbReference type="EMBL" id="QDV08520.1"/>
    </source>
</evidence>
<dbReference type="InterPro" id="IPR013517">
    <property type="entry name" value="FG-GAP"/>
</dbReference>
<gene>
    <name evidence="5" type="ORF">Poly30_40680</name>
</gene>
<organism evidence="5 6">
    <name type="scientific">Saltatorellus ferox</name>
    <dbReference type="NCBI Taxonomy" id="2528018"/>
    <lineage>
        <taxon>Bacteria</taxon>
        <taxon>Pseudomonadati</taxon>
        <taxon>Planctomycetota</taxon>
        <taxon>Planctomycetia</taxon>
        <taxon>Planctomycetia incertae sedis</taxon>
        <taxon>Saltatorellus</taxon>
    </lineage>
</organism>
<dbReference type="OrthoDB" id="292220at2"/>
<proteinExistence type="predicted"/>
<name>A0A518EWR4_9BACT</name>
<evidence type="ECO:0000256" key="4">
    <source>
        <dbReference type="SAM" id="SignalP"/>
    </source>
</evidence>
<evidence type="ECO:0000256" key="1">
    <source>
        <dbReference type="ARBA" id="ARBA00022729"/>
    </source>
</evidence>
<dbReference type="SMART" id="SM00191">
    <property type="entry name" value="Int_alpha"/>
    <property type="match status" value="7"/>
</dbReference>
<dbReference type="InterPro" id="IPR028994">
    <property type="entry name" value="Integrin_alpha_N"/>
</dbReference>
<feature type="chain" id="PRO_5021890634" evidence="4">
    <location>
        <begin position="30"/>
        <end position="573"/>
    </location>
</feature>
<dbReference type="PANTHER" id="PTHR23220:SF122">
    <property type="entry name" value="INTEGRIN ALPHA-PS1"/>
    <property type="match status" value="1"/>
</dbReference>
<keyword evidence="2" id="KW-0677">Repeat</keyword>
<dbReference type="GO" id="GO:0005178">
    <property type="term" value="F:integrin binding"/>
    <property type="evidence" value="ECO:0007669"/>
    <property type="project" value="TreeGrafter"/>
</dbReference>
<dbReference type="PANTHER" id="PTHR23220">
    <property type="entry name" value="INTEGRIN ALPHA"/>
    <property type="match status" value="1"/>
</dbReference>
<dbReference type="AlphaFoldDB" id="A0A518EWR4"/>
<feature type="signal peptide" evidence="4">
    <location>
        <begin position="1"/>
        <end position="29"/>
    </location>
</feature>
<dbReference type="Proteomes" id="UP000320390">
    <property type="component" value="Chromosome"/>
</dbReference>
<dbReference type="PROSITE" id="PS51470">
    <property type="entry name" value="FG_GAP"/>
    <property type="match status" value="3"/>
</dbReference>
<dbReference type="GO" id="GO:0007160">
    <property type="term" value="P:cell-matrix adhesion"/>
    <property type="evidence" value="ECO:0007669"/>
    <property type="project" value="TreeGrafter"/>
</dbReference>
<dbReference type="GO" id="GO:0098609">
    <property type="term" value="P:cell-cell adhesion"/>
    <property type="evidence" value="ECO:0007669"/>
    <property type="project" value="TreeGrafter"/>
</dbReference>